<organism evidence="1 2">
    <name type="scientific">Caerostris extrusa</name>
    <name type="common">Bark spider</name>
    <name type="synonym">Caerostris bankana</name>
    <dbReference type="NCBI Taxonomy" id="172846"/>
    <lineage>
        <taxon>Eukaryota</taxon>
        <taxon>Metazoa</taxon>
        <taxon>Ecdysozoa</taxon>
        <taxon>Arthropoda</taxon>
        <taxon>Chelicerata</taxon>
        <taxon>Arachnida</taxon>
        <taxon>Araneae</taxon>
        <taxon>Araneomorphae</taxon>
        <taxon>Entelegynae</taxon>
        <taxon>Araneoidea</taxon>
        <taxon>Araneidae</taxon>
        <taxon>Caerostris</taxon>
    </lineage>
</organism>
<dbReference type="EMBL" id="BPLR01008017">
    <property type="protein sequence ID" value="GIY21414.1"/>
    <property type="molecule type" value="Genomic_DNA"/>
</dbReference>
<comment type="caution">
    <text evidence="1">The sequence shown here is derived from an EMBL/GenBank/DDBJ whole genome shotgun (WGS) entry which is preliminary data.</text>
</comment>
<proteinExistence type="predicted"/>
<evidence type="ECO:0000313" key="2">
    <source>
        <dbReference type="Proteomes" id="UP001054945"/>
    </source>
</evidence>
<evidence type="ECO:0000313" key="1">
    <source>
        <dbReference type="EMBL" id="GIY21414.1"/>
    </source>
</evidence>
<name>A0AAV4RLF9_CAEEX</name>
<protein>
    <submittedName>
        <fullName evidence="1">Uncharacterized protein</fullName>
    </submittedName>
</protein>
<reference evidence="1 2" key="1">
    <citation type="submission" date="2021-06" db="EMBL/GenBank/DDBJ databases">
        <title>Caerostris extrusa draft genome.</title>
        <authorList>
            <person name="Kono N."/>
            <person name="Arakawa K."/>
        </authorList>
    </citation>
    <scope>NUCLEOTIDE SEQUENCE [LARGE SCALE GENOMIC DNA]</scope>
</reference>
<dbReference type="AlphaFoldDB" id="A0AAV4RLF9"/>
<gene>
    <name evidence="1" type="ORF">CEXT_716751</name>
</gene>
<accession>A0AAV4RLF9</accession>
<keyword evidence="2" id="KW-1185">Reference proteome</keyword>
<dbReference type="Proteomes" id="UP001054945">
    <property type="component" value="Unassembled WGS sequence"/>
</dbReference>
<sequence>MTSAKYHCRLYVPGALLLDHPDFLGPWVLMGGWCTVSGTTQSYRFREMGVWGGHLLMLSQEGNFCRRGVTSSRVMMITRSCNLDWIEIEFRFSHTYTQK</sequence>